<dbReference type="InterPro" id="IPR011856">
    <property type="entry name" value="tRNA_endonuc-like_dom_sf"/>
</dbReference>
<dbReference type="Pfam" id="PF04471">
    <property type="entry name" value="Mrr_cat"/>
    <property type="match status" value="1"/>
</dbReference>
<gene>
    <name evidence="2" type="ORF">KSB_77530</name>
</gene>
<dbReference type="PANTHER" id="PTHR30015">
    <property type="entry name" value="MRR RESTRICTION SYSTEM PROTEIN"/>
    <property type="match status" value="1"/>
</dbReference>
<proteinExistence type="predicted"/>
<dbReference type="EMBL" id="BNJG01000003">
    <property type="protein sequence ID" value="GHO59278.1"/>
    <property type="molecule type" value="Genomic_DNA"/>
</dbReference>
<dbReference type="InterPro" id="IPR052906">
    <property type="entry name" value="Type_IV_Methyl-Rstrct_Enzyme"/>
</dbReference>
<organism evidence="2 3">
    <name type="scientific">Ktedonobacter robiniae</name>
    <dbReference type="NCBI Taxonomy" id="2778365"/>
    <lineage>
        <taxon>Bacteria</taxon>
        <taxon>Bacillati</taxon>
        <taxon>Chloroflexota</taxon>
        <taxon>Ktedonobacteria</taxon>
        <taxon>Ktedonobacterales</taxon>
        <taxon>Ktedonobacteraceae</taxon>
        <taxon>Ktedonobacter</taxon>
    </lineage>
</organism>
<evidence type="ECO:0000313" key="2">
    <source>
        <dbReference type="EMBL" id="GHO59278.1"/>
    </source>
</evidence>
<dbReference type="Proteomes" id="UP000654345">
    <property type="component" value="Unassembled WGS sequence"/>
</dbReference>
<dbReference type="InterPro" id="IPR007560">
    <property type="entry name" value="Restrct_endonuc_IV_Mrr"/>
</dbReference>
<reference evidence="2 3" key="1">
    <citation type="journal article" date="2021" name="Int. J. Syst. Evol. Microbiol.">
        <title>Reticulibacter mediterranei gen. nov., sp. nov., within the new family Reticulibacteraceae fam. nov., and Ktedonospora formicarum gen. nov., sp. nov., Ktedonobacter robiniae sp. nov., Dictyobacter formicarum sp. nov. and Dictyobacter arantiisoli sp. nov., belonging to the class Ktedonobacteria.</title>
        <authorList>
            <person name="Yabe S."/>
            <person name="Zheng Y."/>
            <person name="Wang C.M."/>
            <person name="Sakai Y."/>
            <person name="Abe K."/>
            <person name="Yokota A."/>
            <person name="Donadio S."/>
            <person name="Cavaletti L."/>
            <person name="Monciardini P."/>
        </authorList>
    </citation>
    <scope>NUCLEOTIDE SEQUENCE [LARGE SCALE GENOMIC DNA]</scope>
    <source>
        <strain evidence="2 3">SOSP1-30</strain>
    </source>
</reference>
<dbReference type="PANTHER" id="PTHR30015:SF7">
    <property type="entry name" value="TYPE IV METHYL-DIRECTED RESTRICTION ENZYME ECOKMRR"/>
    <property type="match status" value="1"/>
</dbReference>
<protein>
    <recommendedName>
        <fullName evidence="1">Restriction endonuclease type IV Mrr domain-containing protein</fullName>
    </recommendedName>
</protein>
<accession>A0ABQ3V2U2</accession>
<evidence type="ECO:0000313" key="3">
    <source>
        <dbReference type="Proteomes" id="UP000654345"/>
    </source>
</evidence>
<dbReference type="SUPFAM" id="SSF52980">
    <property type="entry name" value="Restriction endonuclease-like"/>
    <property type="match status" value="1"/>
</dbReference>
<dbReference type="InterPro" id="IPR011335">
    <property type="entry name" value="Restrct_endonuc-II-like"/>
</dbReference>
<name>A0ABQ3V2U2_9CHLR</name>
<evidence type="ECO:0000259" key="1">
    <source>
        <dbReference type="Pfam" id="PF04471"/>
    </source>
</evidence>
<keyword evidence="3" id="KW-1185">Reference proteome</keyword>
<dbReference type="Gene3D" id="3.40.1350.10">
    <property type="match status" value="1"/>
</dbReference>
<feature type="domain" description="Restriction endonuclease type IV Mrr" evidence="1">
    <location>
        <begin position="10"/>
        <end position="124"/>
    </location>
</feature>
<comment type="caution">
    <text evidence="2">The sequence shown here is derived from an EMBL/GenBank/DDBJ whole genome shotgun (WGS) entry which is preliminary data.</text>
</comment>
<sequence>MPPTLREVYKRLKPKDFEIFSAALIIAQKEGHRFLEHCGQSGDQGVDTKLLNRFGNIVIVQSKLYASTNRVGQPELRDFFGSTYHHKSVYGYFVTTSTFTRAARQFIYANGSRIRVIDGPQIEMLLQKKRQNIALALRDIYQQISVAKA</sequence>